<reference evidence="2 3" key="1">
    <citation type="journal article" date="2022" name="Front. Microbiol.">
        <title>High genomic differentiation and limited gene flow indicate recent cryptic speciation within the genus Laspinema (cyanobacteria).</title>
        <authorList>
            <person name="Stanojkovic A."/>
            <person name="Skoupy S."/>
            <person name="Skaloud P."/>
            <person name="Dvorak P."/>
        </authorList>
    </citation>
    <scope>NUCLEOTIDE SEQUENCE [LARGE SCALE GENOMIC DNA]</scope>
    <source>
        <strain evidence="2 3">D2a</strain>
    </source>
</reference>
<accession>A0ABT2MW12</accession>
<evidence type="ECO:0000313" key="2">
    <source>
        <dbReference type="EMBL" id="MCT7968944.1"/>
    </source>
</evidence>
<evidence type="ECO:0000313" key="3">
    <source>
        <dbReference type="Proteomes" id="UP001525890"/>
    </source>
</evidence>
<dbReference type="InterPro" id="IPR035437">
    <property type="entry name" value="SNase_OB-fold_sf"/>
</dbReference>
<keyword evidence="1" id="KW-1133">Transmembrane helix</keyword>
<gene>
    <name evidence="2" type="ORF">NG799_21775</name>
</gene>
<sequence>MGNWQKIAIALVPLVVVAIVAGFALRQIRTDIVEAPVEPDTNTDFWQVEKIEDAETLLVRRGMERRRVKLCGINPRGTESTREATELIEGSNGEVAIAFLGKQNEAYVGEVWINPEQETEELLNGLLILEGAAIADESEWMLCPNQPSMDAAVQLRGIRP</sequence>
<dbReference type="EMBL" id="JAMXFF010000040">
    <property type="protein sequence ID" value="MCT7968944.1"/>
    <property type="molecule type" value="Genomic_DNA"/>
</dbReference>
<dbReference type="Proteomes" id="UP001525890">
    <property type="component" value="Unassembled WGS sequence"/>
</dbReference>
<name>A0ABT2MW12_9CYAN</name>
<protein>
    <submittedName>
        <fullName evidence="2">Uncharacterized protein</fullName>
    </submittedName>
</protein>
<organism evidence="2 3">
    <name type="scientific">Laspinema palackyanum D2a</name>
    <dbReference type="NCBI Taxonomy" id="2953684"/>
    <lineage>
        <taxon>Bacteria</taxon>
        <taxon>Bacillati</taxon>
        <taxon>Cyanobacteriota</taxon>
        <taxon>Cyanophyceae</taxon>
        <taxon>Oscillatoriophycideae</taxon>
        <taxon>Oscillatoriales</taxon>
        <taxon>Laspinemataceae</taxon>
        <taxon>Laspinema</taxon>
        <taxon>Laspinema palackyanum</taxon>
    </lineage>
</organism>
<keyword evidence="1" id="KW-0812">Transmembrane</keyword>
<evidence type="ECO:0000256" key="1">
    <source>
        <dbReference type="SAM" id="Phobius"/>
    </source>
</evidence>
<comment type="caution">
    <text evidence="2">The sequence shown here is derived from an EMBL/GenBank/DDBJ whole genome shotgun (WGS) entry which is preliminary data.</text>
</comment>
<keyword evidence="1" id="KW-0472">Membrane</keyword>
<keyword evidence="3" id="KW-1185">Reference proteome</keyword>
<proteinExistence type="predicted"/>
<dbReference type="RefSeq" id="WP_368008424.1">
    <property type="nucleotide sequence ID" value="NZ_JAMXFF010000040.1"/>
</dbReference>
<dbReference type="SUPFAM" id="SSF50199">
    <property type="entry name" value="Staphylococcal nuclease"/>
    <property type="match status" value="1"/>
</dbReference>
<feature type="transmembrane region" description="Helical" evidence="1">
    <location>
        <begin position="7"/>
        <end position="25"/>
    </location>
</feature>